<dbReference type="InterPro" id="IPR032808">
    <property type="entry name" value="DoxX"/>
</dbReference>
<keyword evidence="5 7" id="KW-1133">Transmembrane helix</keyword>
<gene>
    <name evidence="8" type="ORF">F5X71_06330</name>
</gene>
<dbReference type="Proteomes" id="UP000501705">
    <property type="component" value="Chromosome"/>
</dbReference>
<proteinExistence type="inferred from homology"/>
<dbReference type="PANTHER" id="PTHR33452">
    <property type="entry name" value="OXIDOREDUCTASE CATD-RELATED"/>
    <property type="match status" value="1"/>
</dbReference>
<evidence type="ECO:0000256" key="2">
    <source>
        <dbReference type="ARBA" id="ARBA00006679"/>
    </source>
</evidence>
<evidence type="ECO:0000256" key="7">
    <source>
        <dbReference type="SAM" id="Phobius"/>
    </source>
</evidence>
<evidence type="ECO:0000256" key="1">
    <source>
        <dbReference type="ARBA" id="ARBA00004651"/>
    </source>
</evidence>
<keyword evidence="3" id="KW-1003">Cell membrane</keyword>
<dbReference type="InterPro" id="IPR051907">
    <property type="entry name" value="DoxX-like_oxidoreductase"/>
</dbReference>
<dbReference type="PANTHER" id="PTHR33452:SF1">
    <property type="entry name" value="INNER MEMBRANE PROTEIN YPHA-RELATED"/>
    <property type="match status" value="1"/>
</dbReference>
<dbReference type="GO" id="GO:0005886">
    <property type="term" value="C:plasma membrane"/>
    <property type="evidence" value="ECO:0007669"/>
    <property type="project" value="UniProtKB-SubCell"/>
</dbReference>
<keyword evidence="4 7" id="KW-0812">Transmembrane</keyword>
<protein>
    <submittedName>
        <fullName evidence="8">DoxX family membrane protein</fullName>
    </submittedName>
</protein>
<organism evidence="8 9">
    <name type="scientific">Nocardia brasiliensis</name>
    <dbReference type="NCBI Taxonomy" id="37326"/>
    <lineage>
        <taxon>Bacteria</taxon>
        <taxon>Bacillati</taxon>
        <taxon>Actinomycetota</taxon>
        <taxon>Actinomycetes</taxon>
        <taxon>Mycobacteriales</taxon>
        <taxon>Nocardiaceae</taxon>
        <taxon>Nocardia</taxon>
    </lineage>
</organism>
<dbReference type="AlphaFoldDB" id="A0A6G9XM98"/>
<evidence type="ECO:0000256" key="3">
    <source>
        <dbReference type="ARBA" id="ARBA00022475"/>
    </source>
</evidence>
<evidence type="ECO:0000256" key="5">
    <source>
        <dbReference type="ARBA" id="ARBA00022989"/>
    </source>
</evidence>
<sequence length="179" mass="18809">MTTKAVLERTTTDPQVDNISADIGLLVIRVVFGLLMAVHGSQKLFGWFKGPGWQANADGFELSGYNPGKVFGTLAGLTELGGGLMLAVGLLTPLAGAIILGTMINAINTLWSFGLFGNDTYEMPLLYAAIGAAIAFTGPGRFSLDHGRPWQRHGVVWGAGAVALAVVAAVLTLILKWVL</sequence>
<dbReference type="EMBL" id="CP046171">
    <property type="protein sequence ID" value="QIS01980.1"/>
    <property type="molecule type" value="Genomic_DNA"/>
</dbReference>
<feature type="transmembrane region" description="Helical" evidence="7">
    <location>
        <begin position="156"/>
        <end position="178"/>
    </location>
</feature>
<feature type="transmembrane region" description="Helical" evidence="7">
    <location>
        <begin position="124"/>
        <end position="144"/>
    </location>
</feature>
<dbReference type="RefSeq" id="WP_167461084.1">
    <property type="nucleotide sequence ID" value="NZ_CP046171.1"/>
</dbReference>
<feature type="transmembrane region" description="Helical" evidence="7">
    <location>
        <begin position="19"/>
        <end position="38"/>
    </location>
</feature>
<name>A0A6G9XM98_NOCBR</name>
<comment type="similarity">
    <text evidence="2">Belongs to the DoxX family.</text>
</comment>
<accession>A0A6G9XM98</accession>
<keyword evidence="6 7" id="KW-0472">Membrane</keyword>
<comment type="subcellular location">
    <subcellularLocation>
        <location evidence="1">Cell membrane</location>
        <topology evidence="1">Multi-pass membrane protein</topology>
    </subcellularLocation>
</comment>
<evidence type="ECO:0000313" key="9">
    <source>
        <dbReference type="Proteomes" id="UP000501705"/>
    </source>
</evidence>
<evidence type="ECO:0000256" key="4">
    <source>
        <dbReference type="ARBA" id="ARBA00022692"/>
    </source>
</evidence>
<evidence type="ECO:0000313" key="8">
    <source>
        <dbReference type="EMBL" id="QIS01980.1"/>
    </source>
</evidence>
<dbReference type="Pfam" id="PF07681">
    <property type="entry name" value="DoxX"/>
    <property type="match status" value="1"/>
</dbReference>
<evidence type="ECO:0000256" key="6">
    <source>
        <dbReference type="ARBA" id="ARBA00023136"/>
    </source>
</evidence>
<reference evidence="8 9" key="1">
    <citation type="journal article" date="2019" name="ACS Chem. Biol.">
        <title>Identification and Mobilization of a Cryptic Antibiotic Biosynthesis Gene Locus from a Human-Pathogenic Nocardia Isolate.</title>
        <authorList>
            <person name="Herisse M."/>
            <person name="Ishida K."/>
            <person name="Porter J.L."/>
            <person name="Howden B."/>
            <person name="Hertweck C."/>
            <person name="Stinear T.P."/>
            <person name="Pidot S.J."/>
        </authorList>
    </citation>
    <scope>NUCLEOTIDE SEQUENCE [LARGE SCALE GENOMIC DNA]</scope>
    <source>
        <strain evidence="8 9">AUSMDU00024985</strain>
    </source>
</reference>